<dbReference type="PROSITE" id="PS50005">
    <property type="entry name" value="TPR"/>
    <property type="match status" value="1"/>
</dbReference>
<dbReference type="SMART" id="SM00028">
    <property type="entry name" value="TPR"/>
    <property type="match status" value="6"/>
</dbReference>
<dbReference type="PANTHER" id="PTHR10098:SF108">
    <property type="entry name" value="TETRATRICOPEPTIDE REPEAT PROTEIN 28"/>
    <property type="match status" value="1"/>
</dbReference>
<dbReference type="Pfam" id="PF14559">
    <property type="entry name" value="TPR_19"/>
    <property type="match status" value="1"/>
</dbReference>
<evidence type="ECO:0000313" key="3">
    <source>
        <dbReference type="EMBL" id="MBL0385480.1"/>
    </source>
</evidence>
<keyword evidence="4" id="KW-1185">Reference proteome</keyword>
<dbReference type="SMART" id="SM00530">
    <property type="entry name" value="HTH_XRE"/>
    <property type="match status" value="1"/>
</dbReference>
<dbReference type="Proteomes" id="UP000602284">
    <property type="component" value="Unassembled WGS sequence"/>
</dbReference>
<dbReference type="SUPFAM" id="SSF47413">
    <property type="entry name" value="lambda repressor-like DNA-binding domains"/>
    <property type="match status" value="1"/>
</dbReference>
<evidence type="ECO:0000259" key="2">
    <source>
        <dbReference type="PROSITE" id="PS50943"/>
    </source>
</evidence>
<dbReference type="Gene3D" id="1.25.40.10">
    <property type="entry name" value="Tetratricopeptide repeat domain"/>
    <property type="match status" value="3"/>
</dbReference>
<dbReference type="CDD" id="cd00093">
    <property type="entry name" value="HTH_XRE"/>
    <property type="match status" value="1"/>
</dbReference>
<dbReference type="InterPro" id="IPR010982">
    <property type="entry name" value="Lambda_DNA-bd_dom_sf"/>
</dbReference>
<dbReference type="Gene3D" id="1.10.260.40">
    <property type="entry name" value="lambda repressor-like DNA-binding domains"/>
    <property type="match status" value="1"/>
</dbReference>
<dbReference type="InterPro" id="IPR011990">
    <property type="entry name" value="TPR-like_helical_dom_sf"/>
</dbReference>
<evidence type="ECO:0000313" key="4">
    <source>
        <dbReference type="Proteomes" id="UP000602284"/>
    </source>
</evidence>
<dbReference type="PANTHER" id="PTHR10098">
    <property type="entry name" value="RAPSYN-RELATED"/>
    <property type="match status" value="1"/>
</dbReference>
<dbReference type="RefSeq" id="WP_201630784.1">
    <property type="nucleotide sequence ID" value="NZ_JAEQNB010000001.1"/>
</dbReference>
<dbReference type="PROSITE" id="PS50943">
    <property type="entry name" value="HTH_CROC1"/>
    <property type="match status" value="1"/>
</dbReference>
<feature type="domain" description="HTH cro/C1-type" evidence="2">
    <location>
        <begin position="9"/>
        <end position="62"/>
    </location>
</feature>
<reference evidence="3 4" key="1">
    <citation type="submission" date="2021-01" db="EMBL/GenBank/DDBJ databases">
        <title>Tumebacillus sp. strain ITR2 16S ribosomal RNA gene Genome sequencing and assembly.</title>
        <authorList>
            <person name="Kang M."/>
        </authorList>
    </citation>
    <scope>NUCLEOTIDE SEQUENCE [LARGE SCALE GENOMIC DNA]</scope>
    <source>
        <strain evidence="3 4">ITR2</strain>
    </source>
</reference>
<protein>
    <submittedName>
        <fullName evidence="3">Helix-turn-helix domain-containing protein</fullName>
    </submittedName>
</protein>
<dbReference type="Pfam" id="PF01381">
    <property type="entry name" value="HTH_3"/>
    <property type="match status" value="1"/>
</dbReference>
<dbReference type="Pfam" id="PF13181">
    <property type="entry name" value="TPR_8"/>
    <property type="match status" value="2"/>
</dbReference>
<evidence type="ECO:0000256" key="1">
    <source>
        <dbReference type="PROSITE-ProRule" id="PRU00339"/>
    </source>
</evidence>
<accession>A0ABS1J5D1</accession>
<dbReference type="EMBL" id="JAEQNB010000001">
    <property type="protein sequence ID" value="MBL0385480.1"/>
    <property type="molecule type" value="Genomic_DNA"/>
</dbReference>
<keyword evidence="1" id="KW-0802">TPR repeat</keyword>
<dbReference type="SUPFAM" id="SSF48452">
    <property type="entry name" value="TPR-like"/>
    <property type="match status" value="3"/>
</dbReference>
<name>A0ABS1J5D1_9BACL</name>
<sequence>MDKSLGQKIREWRMRKGITQTELAEGLVTPSMISQIESDKANPSFKLLEGISRKLNVPIDEFLMDMQDQLEEDTRYKLAKSLMGSHDYKKAIQVLESLEGIDEHHTEEIKLDLADAYVFAKEFDKANKLLEGMIDEIALERDRSKAVKLYMKLGWARMNSNNYVLAKHYLNQALKELSKVNDLPNEDRGILLSRYALTVSYLGEASVALIYYKNAIEMFQGTSNLFMLGQAYQGLANTYWRLQDFKQAAETTRTAITMFRSVNNRVQEYRAKQNYGIMQYELGNFTEAQNVFEECIEEFKSVGNEELIANAYGEMGNLNLRMKEYQETEKWSFKALELLPAEHSERAFVYRTLGILYKELQNYDRSLEYMLSSVGLFEKFGLLGEVSKCYALIVSIYDSRGELDKASDYMQKMTTSMQEGLRVRGLYL</sequence>
<organism evidence="3 4">
    <name type="scientific">Tumebacillus amylolyticus</name>
    <dbReference type="NCBI Taxonomy" id="2801339"/>
    <lineage>
        <taxon>Bacteria</taxon>
        <taxon>Bacillati</taxon>
        <taxon>Bacillota</taxon>
        <taxon>Bacilli</taxon>
        <taxon>Bacillales</taxon>
        <taxon>Alicyclobacillaceae</taxon>
        <taxon>Tumebacillus</taxon>
    </lineage>
</organism>
<comment type="caution">
    <text evidence="3">The sequence shown here is derived from an EMBL/GenBank/DDBJ whole genome shotgun (WGS) entry which is preliminary data.</text>
</comment>
<proteinExistence type="predicted"/>
<dbReference type="InterPro" id="IPR001387">
    <property type="entry name" value="Cro/C1-type_HTH"/>
</dbReference>
<feature type="repeat" description="TPR" evidence="1">
    <location>
        <begin position="309"/>
        <end position="342"/>
    </location>
</feature>
<gene>
    <name evidence="3" type="ORF">JJB07_02360</name>
</gene>
<dbReference type="InterPro" id="IPR019734">
    <property type="entry name" value="TPR_rpt"/>
</dbReference>